<accession>A0ABV9HX48</accession>
<feature type="transmembrane region" description="Helical" evidence="2">
    <location>
        <begin position="232"/>
        <end position="252"/>
    </location>
</feature>
<comment type="caution">
    <text evidence="3">The sequence shown here is derived from an EMBL/GenBank/DDBJ whole genome shotgun (WGS) entry which is preliminary data.</text>
</comment>
<evidence type="ECO:0000313" key="3">
    <source>
        <dbReference type="EMBL" id="MFC4633590.1"/>
    </source>
</evidence>
<feature type="compositionally biased region" description="Basic and acidic residues" evidence="1">
    <location>
        <begin position="193"/>
        <end position="206"/>
    </location>
</feature>
<dbReference type="EMBL" id="JBHSFV010000003">
    <property type="protein sequence ID" value="MFC4633590.1"/>
    <property type="molecule type" value="Genomic_DNA"/>
</dbReference>
<feature type="compositionally biased region" description="Basic and acidic residues" evidence="1">
    <location>
        <begin position="265"/>
        <end position="286"/>
    </location>
</feature>
<protein>
    <submittedName>
        <fullName evidence="3">Uncharacterized protein</fullName>
    </submittedName>
</protein>
<evidence type="ECO:0000313" key="4">
    <source>
        <dbReference type="Proteomes" id="UP001596043"/>
    </source>
</evidence>
<evidence type="ECO:0000256" key="1">
    <source>
        <dbReference type="SAM" id="MobiDB-lite"/>
    </source>
</evidence>
<reference evidence="4" key="1">
    <citation type="journal article" date="2019" name="Int. J. Syst. Evol. Microbiol.">
        <title>The Global Catalogue of Microorganisms (GCM) 10K type strain sequencing project: providing services to taxonomists for standard genome sequencing and annotation.</title>
        <authorList>
            <consortium name="The Broad Institute Genomics Platform"/>
            <consortium name="The Broad Institute Genome Sequencing Center for Infectious Disease"/>
            <person name="Wu L."/>
            <person name="Ma J."/>
        </authorList>
    </citation>
    <scope>NUCLEOTIDE SEQUENCE [LARGE SCALE GENOMIC DNA]</scope>
    <source>
        <strain evidence="4">YJ-61-S</strain>
    </source>
</reference>
<feature type="region of interest" description="Disordered" evidence="1">
    <location>
        <begin position="193"/>
        <end position="213"/>
    </location>
</feature>
<gene>
    <name evidence="3" type="ORF">ACFO3O_06705</name>
</gene>
<name>A0ABV9HX48_9FLAO</name>
<keyword evidence="2" id="KW-1133">Transmembrane helix</keyword>
<dbReference type="Proteomes" id="UP001596043">
    <property type="component" value="Unassembled WGS sequence"/>
</dbReference>
<organism evidence="3 4">
    <name type="scientific">Dokdonia ponticola</name>
    <dbReference type="NCBI Taxonomy" id="2041041"/>
    <lineage>
        <taxon>Bacteria</taxon>
        <taxon>Pseudomonadati</taxon>
        <taxon>Bacteroidota</taxon>
        <taxon>Flavobacteriia</taxon>
        <taxon>Flavobacteriales</taxon>
        <taxon>Flavobacteriaceae</taxon>
        <taxon>Dokdonia</taxon>
    </lineage>
</organism>
<keyword evidence="4" id="KW-1185">Reference proteome</keyword>
<proteinExistence type="predicted"/>
<feature type="compositionally biased region" description="Basic and acidic residues" evidence="1">
    <location>
        <begin position="27"/>
        <end position="44"/>
    </location>
</feature>
<feature type="region of interest" description="Disordered" evidence="1">
    <location>
        <begin position="25"/>
        <end position="44"/>
    </location>
</feature>
<keyword evidence="2" id="KW-0812">Transmembrane</keyword>
<feature type="region of interest" description="Disordered" evidence="1">
    <location>
        <begin position="262"/>
        <end position="289"/>
    </location>
</feature>
<evidence type="ECO:0000256" key="2">
    <source>
        <dbReference type="SAM" id="Phobius"/>
    </source>
</evidence>
<dbReference type="PROSITE" id="PS51257">
    <property type="entry name" value="PROKAR_LIPOPROTEIN"/>
    <property type="match status" value="1"/>
</dbReference>
<dbReference type="RefSeq" id="WP_379977803.1">
    <property type="nucleotide sequence ID" value="NZ_JBHSFV010000003.1"/>
</dbReference>
<sequence>MRYQYKLFLLFITFFMLLGCGDGLESEGTKESAPDSNKEEKELSEEEKFKRDSIRLVERKKELIIKFYDSIGYKMIDLILKNRVYETNPDQRPNVKDIGLNNFNSKLKEEAVKSYAKSLIKHRDILLSNLIEDTIYKRLDTILISRFYVDTIVGEDKDGKDRGSIDLYVKLHDEIQASIDTLKNNIEVLDLKDDQKPHENQVKEGNAKTALSQDSVEDNTIPLIESIKSQGILFLILFLASIVFNIIQYIIYRKKSKQRNGELSQAKDKLTSNETKQGKNSDDSFKPKPSQLSAHIVRNKIESAYQTMRKTLLQRYHRDCVGVQEVTYNTLLSDTLTEAQSKRFTSEQELASYISNPLDKHRMLLESDIKECIPQDLAIQQIHTSVTAESFLSRINTAIIPESDVRSKVQSLKQNLIDELPLTTTQEVLSGIIQDYKINIETHLTKMLQENLVFYFPFADVRGALSDEKKSKTKARDSALQLLLSPDDITKAAFHLLLDQEQMMQAGIMSYDSLLLPICELKPENFNSSGTRIEEIGTQGGKMVLEDGKWRVKDKLPIKII</sequence>
<keyword evidence="2" id="KW-0472">Membrane</keyword>